<name>A0AAE0E708_9ROSI</name>
<organism evidence="1 2">
    <name type="scientific">Dipteronia sinensis</name>
    <dbReference type="NCBI Taxonomy" id="43782"/>
    <lineage>
        <taxon>Eukaryota</taxon>
        <taxon>Viridiplantae</taxon>
        <taxon>Streptophyta</taxon>
        <taxon>Embryophyta</taxon>
        <taxon>Tracheophyta</taxon>
        <taxon>Spermatophyta</taxon>
        <taxon>Magnoliopsida</taxon>
        <taxon>eudicotyledons</taxon>
        <taxon>Gunneridae</taxon>
        <taxon>Pentapetalae</taxon>
        <taxon>rosids</taxon>
        <taxon>malvids</taxon>
        <taxon>Sapindales</taxon>
        <taxon>Sapindaceae</taxon>
        <taxon>Hippocastanoideae</taxon>
        <taxon>Acereae</taxon>
        <taxon>Dipteronia</taxon>
    </lineage>
</organism>
<gene>
    <name evidence="1" type="ORF">Dsin_016499</name>
</gene>
<keyword evidence="2" id="KW-1185">Reference proteome</keyword>
<evidence type="ECO:0008006" key="3">
    <source>
        <dbReference type="Google" id="ProtNLM"/>
    </source>
</evidence>
<sequence>MDKILDSIQPKISTQQACFLNLRFSGEDIRKAVFDMNPLKAPGKDGLPALFFQKFWGTIGESVITACLRVLNMGGTVKEFNNTTEETEKEERITGP</sequence>
<dbReference type="AlphaFoldDB" id="A0AAE0E708"/>
<comment type="caution">
    <text evidence="1">The sequence shown here is derived from an EMBL/GenBank/DDBJ whole genome shotgun (WGS) entry which is preliminary data.</text>
</comment>
<dbReference type="Proteomes" id="UP001281410">
    <property type="component" value="Unassembled WGS sequence"/>
</dbReference>
<evidence type="ECO:0000313" key="1">
    <source>
        <dbReference type="EMBL" id="KAK3211793.1"/>
    </source>
</evidence>
<protein>
    <recommendedName>
        <fullName evidence="3">Reverse transcriptase</fullName>
    </recommendedName>
</protein>
<accession>A0AAE0E708</accession>
<reference evidence="1" key="1">
    <citation type="journal article" date="2023" name="Plant J.">
        <title>Genome sequences and population genomics provide insights into the demographic history, inbreeding, and mutation load of two 'living fossil' tree species of Dipteronia.</title>
        <authorList>
            <person name="Feng Y."/>
            <person name="Comes H.P."/>
            <person name="Chen J."/>
            <person name="Zhu S."/>
            <person name="Lu R."/>
            <person name="Zhang X."/>
            <person name="Li P."/>
            <person name="Qiu J."/>
            <person name="Olsen K.M."/>
            <person name="Qiu Y."/>
        </authorList>
    </citation>
    <scope>NUCLEOTIDE SEQUENCE</scope>
    <source>
        <strain evidence="1">NBL</strain>
    </source>
</reference>
<proteinExistence type="predicted"/>
<dbReference type="EMBL" id="JANJYJ010000005">
    <property type="protein sequence ID" value="KAK3211793.1"/>
    <property type="molecule type" value="Genomic_DNA"/>
</dbReference>
<evidence type="ECO:0000313" key="2">
    <source>
        <dbReference type="Proteomes" id="UP001281410"/>
    </source>
</evidence>